<dbReference type="GO" id="GO:0016407">
    <property type="term" value="F:acetyltransferase activity"/>
    <property type="evidence" value="ECO:0007669"/>
    <property type="project" value="InterPro"/>
</dbReference>
<dbReference type="InterPro" id="IPR001451">
    <property type="entry name" value="Hexapep"/>
</dbReference>
<dbReference type="PROSITE" id="PS00101">
    <property type="entry name" value="HEXAPEP_TRANSFERASES"/>
    <property type="match status" value="1"/>
</dbReference>
<evidence type="ECO:0000256" key="2">
    <source>
        <dbReference type="ARBA" id="ARBA00022679"/>
    </source>
</evidence>
<dbReference type="Gene3D" id="2.160.10.10">
    <property type="entry name" value="Hexapeptide repeat proteins"/>
    <property type="match status" value="1"/>
</dbReference>
<dbReference type="Pfam" id="PF00132">
    <property type="entry name" value="Hexapep"/>
    <property type="match status" value="1"/>
</dbReference>
<dbReference type="InterPro" id="IPR018357">
    <property type="entry name" value="Hexapep_transf_CS"/>
</dbReference>
<organism evidence="5 6">
    <name type="scientific">Hypsibius exemplaris</name>
    <name type="common">Freshwater tardigrade</name>
    <dbReference type="NCBI Taxonomy" id="2072580"/>
    <lineage>
        <taxon>Eukaryota</taxon>
        <taxon>Metazoa</taxon>
        <taxon>Ecdysozoa</taxon>
        <taxon>Tardigrada</taxon>
        <taxon>Eutardigrada</taxon>
        <taxon>Parachela</taxon>
        <taxon>Hypsibioidea</taxon>
        <taxon>Hypsibiidae</taxon>
        <taxon>Hypsibius</taxon>
    </lineage>
</organism>
<evidence type="ECO:0000256" key="3">
    <source>
        <dbReference type="ARBA" id="ARBA00023315"/>
    </source>
</evidence>
<dbReference type="InterPro" id="IPR024688">
    <property type="entry name" value="Mac_dom"/>
</dbReference>
<dbReference type="SMART" id="SM01266">
    <property type="entry name" value="Mac"/>
    <property type="match status" value="1"/>
</dbReference>
<dbReference type="SUPFAM" id="SSF51161">
    <property type="entry name" value="Trimeric LpxA-like enzymes"/>
    <property type="match status" value="1"/>
</dbReference>
<dbReference type="PANTHER" id="PTHR23416:SF23">
    <property type="entry name" value="ACETYLTRANSFERASE C18B11.09C-RELATED"/>
    <property type="match status" value="1"/>
</dbReference>
<comment type="caution">
    <text evidence="5">The sequence shown here is derived from an EMBL/GenBank/DDBJ whole genome shotgun (WGS) entry which is preliminary data.</text>
</comment>
<dbReference type="FunFam" id="2.160.10.10:FF:000025">
    <property type="entry name" value="Hexapeptide-repeat containing-acetyltransferase"/>
    <property type="match status" value="1"/>
</dbReference>
<proteinExistence type="inferred from homology"/>
<keyword evidence="3" id="KW-0012">Acyltransferase</keyword>
<dbReference type="AlphaFoldDB" id="A0A1W0WX46"/>
<dbReference type="PANTHER" id="PTHR23416">
    <property type="entry name" value="SIALIC ACID SYNTHASE-RELATED"/>
    <property type="match status" value="1"/>
</dbReference>
<dbReference type="GO" id="GO:0008374">
    <property type="term" value="F:O-acyltransferase activity"/>
    <property type="evidence" value="ECO:0007669"/>
    <property type="project" value="TreeGrafter"/>
</dbReference>
<evidence type="ECO:0000256" key="1">
    <source>
        <dbReference type="ARBA" id="ARBA00007274"/>
    </source>
</evidence>
<protein>
    <submittedName>
        <fullName evidence="5">Maltose O-acetyltransferase</fullName>
    </submittedName>
</protein>
<sequence>MAAAKAEPQAYVVVPNPDNIKSIKLQVPTVIPSPPVTETEKLVSGELYNCMDQALVNGRAFAKVCMQTLNTSDPLDINTRNKATLDLLGTKGENVWIEPPFFCDYGSNIHLGTATYLNFNCTFLDGAPIRIGARCFLAPNVSIYTATHPIEPRARSISEYSKPVTIGDDCWIGGCSIILPGVTIGDCSVVGAGSVVTKDVPPYTVVAGNPAKKIKDVPRLTSDAAIVPSK</sequence>
<keyword evidence="2" id="KW-0808">Transferase</keyword>
<dbReference type="Proteomes" id="UP000192578">
    <property type="component" value="Unassembled WGS sequence"/>
</dbReference>
<feature type="domain" description="Maltose/galactoside acetyltransferase" evidence="4">
    <location>
        <begin position="39"/>
        <end position="93"/>
    </location>
</feature>
<dbReference type="CDD" id="cd03357">
    <property type="entry name" value="LbH_MAT_GAT"/>
    <property type="match status" value="1"/>
</dbReference>
<dbReference type="InterPro" id="IPR011004">
    <property type="entry name" value="Trimer_LpxA-like_sf"/>
</dbReference>
<evidence type="ECO:0000313" key="6">
    <source>
        <dbReference type="Proteomes" id="UP000192578"/>
    </source>
</evidence>
<accession>A0A1W0WX46</accession>
<keyword evidence="6" id="KW-1185">Reference proteome</keyword>
<name>A0A1W0WX46_HYPEX</name>
<evidence type="ECO:0000313" key="5">
    <source>
        <dbReference type="EMBL" id="OQV19767.1"/>
    </source>
</evidence>
<dbReference type="EMBL" id="MTYJ01000036">
    <property type="protein sequence ID" value="OQV19767.1"/>
    <property type="molecule type" value="Genomic_DNA"/>
</dbReference>
<dbReference type="InterPro" id="IPR051159">
    <property type="entry name" value="Hexapeptide_acetyltransf"/>
</dbReference>
<dbReference type="Pfam" id="PF12464">
    <property type="entry name" value="Mac"/>
    <property type="match status" value="1"/>
</dbReference>
<evidence type="ECO:0000259" key="4">
    <source>
        <dbReference type="SMART" id="SM01266"/>
    </source>
</evidence>
<comment type="similarity">
    <text evidence="1">Belongs to the transferase hexapeptide repeat family.</text>
</comment>
<reference evidence="6" key="1">
    <citation type="submission" date="2017-01" db="EMBL/GenBank/DDBJ databases">
        <title>Comparative genomics of anhydrobiosis in the tardigrade Hypsibius dujardini.</title>
        <authorList>
            <person name="Yoshida Y."/>
            <person name="Koutsovoulos G."/>
            <person name="Laetsch D."/>
            <person name="Stevens L."/>
            <person name="Kumar S."/>
            <person name="Horikawa D."/>
            <person name="Ishino K."/>
            <person name="Komine S."/>
            <person name="Tomita M."/>
            <person name="Blaxter M."/>
            <person name="Arakawa K."/>
        </authorList>
    </citation>
    <scope>NUCLEOTIDE SEQUENCE [LARGE SCALE GENOMIC DNA]</scope>
    <source>
        <strain evidence="6">Z151</strain>
    </source>
</reference>
<dbReference type="OrthoDB" id="10030506at2759"/>
<gene>
    <name evidence="5" type="ORF">BV898_06306</name>
</gene>